<organism evidence="2 3">
    <name type="scientific">Marinimicrococcus flavescens</name>
    <dbReference type="NCBI Taxonomy" id="3031815"/>
    <lineage>
        <taxon>Bacteria</taxon>
        <taxon>Pseudomonadati</taxon>
        <taxon>Pseudomonadota</taxon>
        <taxon>Alphaproteobacteria</taxon>
        <taxon>Geminicoccales</taxon>
        <taxon>Geminicoccaceae</taxon>
        <taxon>Marinimicrococcus</taxon>
    </lineage>
</organism>
<reference evidence="2 3" key="1">
    <citation type="submission" date="2023-03" db="EMBL/GenBank/DDBJ databases">
        <title>YIM 152171 draft genome.</title>
        <authorList>
            <person name="Yang Z."/>
        </authorList>
    </citation>
    <scope>NUCLEOTIDE SEQUENCE [LARGE SCALE GENOMIC DNA]</scope>
    <source>
        <strain evidence="2 3">YIM 152171</strain>
    </source>
</reference>
<accession>A0AAP3XRR8</accession>
<protein>
    <submittedName>
        <fullName evidence="2">DUF58 domain-containing protein</fullName>
    </submittedName>
</protein>
<comment type="caution">
    <text evidence="2">The sequence shown here is derived from an EMBL/GenBank/DDBJ whole genome shotgun (WGS) entry which is preliminary data.</text>
</comment>
<dbReference type="InterPro" id="IPR002881">
    <property type="entry name" value="DUF58"/>
</dbReference>
<sequence>MSDERLAGAQTPRHLLALRHEAERLSERLPGLLVEAERVAATVAQGVHGRRRTGLGETFWQFRSYQAGDDASGIDWRQSARSRHLFVREQEWEAAESVWLWCDLSRSMRFRSSRHLPAKQDRALILAFGLATLLVRAGERVSLLGSGERPHGGKHGLNMLSRSLAAAAGAHAAGEDSLPPQVPLPRFARLVLLSDFLEPVETLRRRLAPYITGGARACLLQVNDPAEESLPYEGRVQFEGLEQDGQELIGNVGSVRERYRARFATHREELVRLGASRGWRFAAHRTDHGAESALLTLYQMLAPRAVR</sequence>
<dbReference type="EMBL" id="JARGEQ010000092">
    <property type="protein sequence ID" value="MDF1586740.1"/>
    <property type="molecule type" value="Genomic_DNA"/>
</dbReference>
<evidence type="ECO:0000259" key="1">
    <source>
        <dbReference type="Pfam" id="PF01882"/>
    </source>
</evidence>
<feature type="domain" description="DUF58" evidence="1">
    <location>
        <begin position="62"/>
        <end position="268"/>
    </location>
</feature>
<keyword evidence="3" id="KW-1185">Reference proteome</keyword>
<dbReference type="RefSeq" id="WP_327789157.1">
    <property type="nucleotide sequence ID" value="NZ_JARGEQ010000092.1"/>
</dbReference>
<name>A0AAP3XRR8_9PROT</name>
<evidence type="ECO:0000313" key="3">
    <source>
        <dbReference type="Proteomes" id="UP001301140"/>
    </source>
</evidence>
<dbReference type="Pfam" id="PF01882">
    <property type="entry name" value="DUF58"/>
    <property type="match status" value="1"/>
</dbReference>
<dbReference type="AlphaFoldDB" id="A0AAP3XRR8"/>
<dbReference type="Proteomes" id="UP001301140">
    <property type="component" value="Unassembled WGS sequence"/>
</dbReference>
<dbReference type="PANTHER" id="PTHR33608:SF6">
    <property type="entry name" value="BLL2464 PROTEIN"/>
    <property type="match status" value="1"/>
</dbReference>
<dbReference type="PANTHER" id="PTHR33608">
    <property type="entry name" value="BLL2464 PROTEIN"/>
    <property type="match status" value="1"/>
</dbReference>
<proteinExistence type="predicted"/>
<evidence type="ECO:0000313" key="2">
    <source>
        <dbReference type="EMBL" id="MDF1586740.1"/>
    </source>
</evidence>
<gene>
    <name evidence="2" type="ORF">PZ740_10140</name>
</gene>